<sequence length="169" mass="18860">MANDGGVVKFVYTPMLENPKHLYFYYVGLRGILVGKCEDDFDARNAAAGGRVGRRRSGSVVVDSINGFSLQISSHPQLHSLTRSFSFRCTRLSQLLSIPSSVLNTAWNCYTTNDIMMYGHMFFRNLFGNSPLGFKRKATSEEEKNEVALNISLSLVFQLLASLHLKAGR</sequence>
<comment type="caution">
    <text evidence="1">The sequence shown here is derived from an EMBL/GenBank/DDBJ whole genome shotgun (WGS) entry which is preliminary data.</text>
</comment>
<organism evidence="1 2">
    <name type="scientific">Flemingia macrophylla</name>
    <dbReference type="NCBI Taxonomy" id="520843"/>
    <lineage>
        <taxon>Eukaryota</taxon>
        <taxon>Viridiplantae</taxon>
        <taxon>Streptophyta</taxon>
        <taxon>Embryophyta</taxon>
        <taxon>Tracheophyta</taxon>
        <taxon>Spermatophyta</taxon>
        <taxon>Magnoliopsida</taxon>
        <taxon>eudicotyledons</taxon>
        <taxon>Gunneridae</taxon>
        <taxon>Pentapetalae</taxon>
        <taxon>rosids</taxon>
        <taxon>fabids</taxon>
        <taxon>Fabales</taxon>
        <taxon>Fabaceae</taxon>
        <taxon>Papilionoideae</taxon>
        <taxon>50 kb inversion clade</taxon>
        <taxon>NPAAA clade</taxon>
        <taxon>indigoferoid/millettioid clade</taxon>
        <taxon>Phaseoleae</taxon>
        <taxon>Flemingia</taxon>
    </lineage>
</organism>
<evidence type="ECO:0000313" key="2">
    <source>
        <dbReference type="Proteomes" id="UP001603857"/>
    </source>
</evidence>
<gene>
    <name evidence="1" type="ORF">Fmac_025997</name>
</gene>
<name>A0ABD1LE60_9FABA</name>
<proteinExistence type="predicted"/>
<dbReference type="EMBL" id="JBGMDY010000009">
    <property type="protein sequence ID" value="KAL2321618.1"/>
    <property type="molecule type" value="Genomic_DNA"/>
</dbReference>
<evidence type="ECO:0000313" key="1">
    <source>
        <dbReference type="EMBL" id="KAL2321618.1"/>
    </source>
</evidence>
<dbReference type="InterPro" id="IPR021109">
    <property type="entry name" value="Peptidase_aspartic_dom_sf"/>
</dbReference>
<reference evidence="1 2" key="1">
    <citation type="submission" date="2024-08" db="EMBL/GenBank/DDBJ databases">
        <title>Insights into the chromosomal genome structure of Flemingia macrophylla.</title>
        <authorList>
            <person name="Ding Y."/>
            <person name="Zhao Y."/>
            <person name="Bi W."/>
            <person name="Wu M."/>
            <person name="Zhao G."/>
            <person name="Gong Y."/>
            <person name="Li W."/>
            <person name="Zhang P."/>
        </authorList>
    </citation>
    <scope>NUCLEOTIDE SEQUENCE [LARGE SCALE GENOMIC DNA]</scope>
    <source>
        <strain evidence="1">DYQJB</strain>
        <tissue evidence="1">Leaf</tissue>
    </source>
</reference>
<protein>
    <submittedName>
        <fullName evidence="1">Uncharacterized protein</fullName>
    </submittedName>
</protein>
<keyword evidence="2" id="KW-1185">Reference proteome</keyword>
<dbReference type="Gene3D" id="2.40.70.10">
    <property type="entry name" value="Acid Proteases"/>
    <property type="match status" value="1"/>
</dbReference>
<dbReference type="Proteomes" id="UP001603857">
    <property type="component" value="Unassembled WGS sequence"/>
</dbReference>
<dbReference type="AlphaFoldDB" id="A0ABD1LE60"/>
<accession>A0ABD1LE60</accession>